<feature type="region of interest" description="Disordered" evidence="8">
    <location>
        <begin position="336"/>
        <end position="359"/>
    </location>
</feature>
<evidence type="ECO:0000256" key="7">
    <source>
        <dbReference type="PROSITE-ProRule" id="PRU00221"/>
    </source>
</evidence>
<dbReference type="InterPro" id="IPR015943">
    <property type="entry name" value="WD40/YVTN_repeat-like_dom_sf"/>
</dbReference>
<sequence length="359" mass="38238">MSRPISLLVTSPTAVHLVAVSGPTFAVYDAQARTVLASADVFAAHAHKLPIRSACFSPNGQYLVTTGEDKLVKVWSTSNWGELVNERVVDKRLVEVCVTADCETLVCADKHGDVWTFPFLPSTPPSTVPSADGTIIVGHVSMVTAAKLLANDTCIASADRDEKIRISQFPKGYNIEAFLLGHKQFVAHVLPVGESHLVSAGGDDFVPLWNWKEGKMVAKADLVEKSAGDAEEESSIAVRSVAVFGESKAALVVEGTKEVVLLDIDTSADSISVAQRVSVPEDIGSALSVAYDTEGNLWVGGMTGLACLVADAVEVVDLASYGEQVPSLRKNLDVYADEGGDHDDAPKKKRSKKDYVDSV</sequence>
<dbReference type="STRING" id="765915.A0A1Y2HXU5"/>
<evidence type="ECO:0000256" key="3">
    <source>
        <dbReference type="ARBA" id="ARBA00022694"/>
    </source>
</evidence>
<evidence type="ECO:0000256" key="5">
    <source>
        <dbReference type="ARBA" id="ARBA00023242"/>
    </source>
</evidence>
<dbReference type="Pfam" id="PF00400">
    <property type="entry name" value="WD40"/>
    <property type="match status" value="1"/>
</dbReference>
<keyword evidence="4 6" id="KW-0677">Repeat</keyword>
<protein>
    <submittedName>
        <fullName evidence="9">WD40-repeat-containing domain protein</fullName>
    </submittedName>
</protein>
<dbReference type="SUPFAM" id="SSF50978">
    <property type="entry name" value="WD40 repeat-like"/>
    <property type="match status" value="1"/>
</dbReference>
<evidence type="ECO:0000313" key="10">
    <source>
        <dbReference type="Proteomes" id="UP000193411"/>
    </source>
</evidence>
<dbReference type="GO" id="GO:0005634">
    <property type="term" value="C:nucleus"/>
    <property type="evidence" value="ECO:0007669"/>
    <property type="project" value="UniProtKB-SubCell"/>
</dbReference>
<dbReference type="HAMAP" id="MF_03056">
    <property type="entry name" value="TRM82"/>
    <property type="match status" value="1"/>
</dbReference>
<organism evidence="9 10">
    <name type="scientific">Catenaria anguillulae PL171</name>
    <dbReference type="NCBI Taxonomy" id="765915"/>
    <lineage>
        <taxon>Eukaryota</taxon>
        <taxon>Fungi</taxon>
        <taxon>Fungi incertae sedis</taxon>
        <taxon>Blastocladiomycota</taxon>
        <taxon>Blastocladiomycetes</taxon>
        <taxon>Blastocladiales</taxon>
        <taxon>Catenariaceae</taxon>
        <taxon>Catenaria</taxon>
    </lineage>
</organism>
<comment type="caution">
    <text evidence="9">The sequence shown here is derived from an EMBL/GenBank/DDBJ whole genome shotgun (WGS) entry which is preliminary data.</text>
</comment>
<gene>
    <name evidence="9" type="ORF">BCR44DRAFT_1496862</name>
</gene>
<dbReference type="PROSITE" id="PS50082">
    <property type="entry name" value="WD_REPEATS_2"/>
    <property type="match status" value="1"/>
</dbReference>
<evidence type="ECO:0000256" key="6">
    <source>
        <dbReference type="HAMAP-Rule" id="MF_03056"/>
    </source>
</evidence>
<dbReference type="AlphaFoldDB" id="A0A1Y2HXU5"/>
<feature type="repeat" description="WD" evidence="7">
    <location>
        <begin position="44"/>
        <end position="79"/>
    </location>
</feature>
<dbReference type="PROSITE" id="PS50294">
    <property type="entry name" value="WD_REPEATS_REGION"/>
    <property type="match status" value="1"/>
</dbReference>
<evidence type="ECO:0000256" key="1">
    <source>
        <dbReference type="ARBA" id="ARBA00004123"/>
    </source>
</evidence>
<keyword evidence="5 6" id="KW-0539">Nucleus</keyword>
<dbReference type="GO" id="GO:0043527">
    <property type="term" value="C:tRNA methyltransferase complex"/>
    <property type="evidence" value="ECO:0007669"/>
    <property type="project" value="TreeGrafter"/>
</dbReference>
<dbReference type="EMBL" id="MCFL01000007">
    <property type="protein sequence ID" value="ORZ38764.1"/>
    <property type="molecule type" value="Genomic_DNA"/>
</dbReference>
<dbReference type="OrthoDB" id="339900at2759"/>
<dbReference type="GO" id="GO:0005829">
    <property type="term" value="C:cytosol"/>
    <property type="evidence" value="ECO:0007669"/>
    <property type="project" value="TreeGrafter"/>
</dbReference>
<comment type="subcellular location">
    <subcellularLocation>
        <location evidence="1 6">Nucleus</location>
    </subcellularLocation>
</comment>
<evidence type="ECO:0000256" key="2">
    <source>
        <dbReference type="ARBA" id="ARBA00022574"/>
    </source>
</evidence>
<dbReference type="InterPro" id="IPR001680">
    <property type="entry name" value="WD40_rpt"/>
</dbReference>
<comment type="function">
    <text evidence="6">Required for the formation of N(7)-methylguanine at position 46 (m7G46) in tRNA. In the complex, it is required to stabilize and induce conformational changes of the catalytic subunit.</text>
</comment>
<accession>A0A1Y2HXU5</accession>
<dbReference type="UniPathway" id="UPA00989"/>
<name>A0A1Y2HXU5_9FUNG</name>
<dbReference type="GO" id="GO:0106004">
    <property type="term" value="P:tRNA (guanine-N7)-methylation"/>
    <property type="evidence" value="ECO:0007669"/>
    <property type="project" value="UniProtKB-UniRule"/>
</dbReference>
<dbReference type="Proteomes" id="UP000193411">
    <property type="component" value="Unassembled WGS sequence"/>
</dbReference>
<dbReference type="InterPro" id="IPR036322">
    <property type="entry name" value="WD40_repeat_dom_sf"/>
</dbReference>
<keyword evidence="3 6" id="KW-0819">tRNA processing</keyword>
<comment type="pathway">
    <text evidence="6">tRNA modification; N(7)-methylguanine-tRNA biosynthesis.</text>
</comment>
<dbReference type="SMART" id="SM00320">
    <property type="entry name" value="WD40"/>
    <property type="match status" value="3"/>
</dbReference>
<evidence type="ECO:0000256" key="8">
    <source>
        <dbReference type="SAM" id="MobiDB-lite"/>
    </source>
</evidence>
<dbReference type="PANTHER" id="PTHR16288:SF0">
    <property type="entry name" value="TRNA (GUANINE-N(7)-)-METHYLTRANSFERASE NON-CATALYTIC SUBUNIT WDR4"/>
    <property type="match status" value="1"/>
</dbReference>
<reference evidence="9 10" key="1">
    <citation type="submission" date="2016-07" db="EMBL/GenBank/DDBJ databases">
        <title>Pervasive Adenine N6-methylation of Active Genes in Fungi.</title>
        <authorList>
            <consortium name="DOE Joint Genome Institute"/>
            <person name="Mondo S.J."/>
            <person name="Dannebaum R.O."/>
            <person name="Kuo R.C."/>
            <person name="Labutti K."/>
            <person name="Haridas S."/>
            <person name="Kuo A."/>
            <person name="Salamov A."/>
            <person name="Ahrendt S.R."/>
            <person name="Lipzen A."/>
            <person name="Sullivan W."/>
            <person name="Andreopoulos W.B."/>
            <person name="Clum A."/>
            <person name="Lindquist E."/>
            <person name="Daum C."/>
            <person name="Ramamoorthy G.K."/>
            <person name="Gryganskyi A."/>
            <person name="Culley D."/>
            <person name="Magnuson J.K."/>
            <person name="James T.Y."/>
            <person name="O'Malley M.A."/>
            <person name="Stajich J.E."/>
            <person name="Spatafora J.W."/>
            <person name="Visel A."/>
            <person name="Grigoriev I.V."/>
        </authorList>
    </citation>
    <scope>NUCLEOTIDE SEQUENCE [LARGE SCALE GENOMIC DNA]</scope>
    <source>
        <strain evidence="9 10">PL171</strain>
    </source>
</reference>
<dbReference type="Gene3D" id="2.130.10.10">
    <property type="entry name" value="YVTN repeat-like/Quinoprotein amine dehydrogenase"/>
    <property type="match status" value="1"/>
</dbReference>
<dbReference type="PANTHER" id="PTHR16288">
    <property type="entry name" value="WD40 REPEAT PROTEIN 4"/>
    <property type="match status" value="1"/>
</dbReference>
<evidence type="ECO:0000256" key="4">
    <source>
        <dbReference type="ARBA" id="ARBA00022737"/>
    </source>
</evidence>
<proteinExistence type="inferred from homology"/>
<keyword evidence="2 6" id="KW-0853">WD repeat</keyword>
<dbReference type="InterPro" id="IPR028884">
    <property type="entry name" value="Trm82"/>
</dbReference>
<evidence type="ECO:0000313" key="9">
    <source>
        <dbReference type="EMBL" id="ORZ38764.1"/>
    </source>
</evidence>
<comment type="similarity">
    <text evidence="6">Belongs to the WD repeat TRM82 family.</text>
</comment>
<keyword evidence="10" id="KW-1185">Reference proteome</keyword>